<dbReference type="GO" id="GO:0003677">
    <property type="term" value="F:DNA binding"/>
    <property type="evidence" value="ECO:0007669"/>
    <property type="project" value="InterPro"/>
</dbReference>
<dbReference type="SUPFAM" id="SSF56349">
    <property type="entry name" value="DNA breaking-rejoining enzymes"/>
    <property type="match status" value="1"/>
</dbReference>
<keyword evidence="1" id="KW-0233">DNA recombination</keyword>
<comment type="caution">
    <text evidence="3">The sequence shown here is derived from an EMBL/GenBank/DDBJ whole genome shotgun (WGS) entry which is preliminary data.</text>
</comment>
<name>A0A7V5NZ05_9BACT</name>
<dbReference type="Proteomes" id="UP000886101">
    <property type="component" value="Unassembled WGS sequence"/>
</dbReference>
<sequence length="60" mass="6624">MNALAQGQEKTRFYTRAIKLLRAGVPVTAVQQLLGHADVATTAVYLRLSGMEIRRIRGVL</sequence>
<dbReference type="InterPro" id="IPR011010">
    <property type="entry name" value="DNA_brk_join_enz"/>
</dbReference>
<evidence type="ECO:0000313" key="3">
    <source>
        <dbReference type="EMBL" id="HHI96607.1"/>
    </source>
</evidence>
<protein>
    <recommendedName>
        <fullName evidence="2">Tyr recombinase domain-containing protein</fullName>
    </recommendedName>
</protein>
<dbReference type="InterPro" id="IPR013762">
    <property type="entry name" value="Integrase-like_cat_sf"/>
</dbReference>
<dbReference type="Gene3D" id="1.10.443.10">
    <property type="entry name" value="Intergrase catalytic core"/>
    <property type="match status" value="1"/>
</dbReference>
<accession>A0A7V5NZ05</accession>
<organism evidence="3">
    <name type="scientific">Thermodesulfatator atlanticus</name>
    <dbReference type="NCBI Taxonomy" id="501497"/>
    <lineage>
        <taxon>Bacteria</taxon>
        <taxon>Pseudomonadati</taxon>
        <taxon>Thermodesulfobacteriota</taxon>
        <taxon>Thermodesulfobacteria</taxon>
        <taxon>Thermodesulfobacteriales</taxon>
        <taxon>Thermodesulfatatoraceae</taxon>
        <taxon>Thermodesulfatator</taxon>
    </lineage>
</organism>
<dbReference type="GO" id="GO:0015074">
    <property type="term" value="P:DNA integration"/>
    <property type="evidence" value="ECO:0007669"/>
    <property type="project" value="InterPro"/>
</dbReference>
<evidence type="ECO:0000256" key="1">
    <source>
        <dbReference type="ARBA" id="ARBA00023172"/>
    </source>
</evidence>
<dbReference type="AlphaFoldDB" id="A0A7V5NZ05"/>
<dbReference type="InterPro" id="IPR002104">
    <property type="entry name" value="Integrase_catalytic"/>
</dbReference>
<feature type="domain" description="Tyr recombinase" evidence="2">
    <location>
        <begin position="17"/>
        <end position="48"/>
    </location>
</feature>
<gene>
    <name evidence="3" type="ORF">ENJ96_02010</name>
</gene>
<reference evidence="3" key="1">
    <citation type="journal article" date="2020" name="mSystems">
        <title>Genome- and Community-Level Interaction Insights into Carbon Utilization and Element Cycling Functions of Hydrothermarchaeota in Hydrothermal Sediment.</title>
        <authorList>
            <person name="Zhou Z."/>
            <person name="Liu Y."/>
            <person name="Xu W."/>
            <person name="Pan J."/>
            <person name="Luo Z.H."/>
            <person name="Li M."/>
        </authorList>
    </citation>
    <scope>NUCLEOTIDE SEQUENCE [LARGE SCALE GENOMIC DNA]</scope>
    <source>
        <strain evidence="3">HyVt-533</strain>
    </source>
</reference>
<evidence type="ECO:0000259" key="2">
    <source>
        <dbReference type="Pfam" id="PF00589"/>
    </source>
</evidence>
<proteinExistence type="predicted"/>
<dbReference type="GO" id="GO:0006310">
    <property type="term" value="P:DNA recombination"/>
    <property type="evidence" value="ECO:0007669"/>
    <property type="project" value="UniProtKB-KW"/>
</dbReference>
<dbReference type="Pfam" id="PF00589">
    <property type="entry name" value="Phage_integrase"/>
    <property type="match status" value="1"/>
</dbReference>
<dbReference type="EMBL" id="DROK01000057">
    <property type="protein sequence ID" value="HHI96607.1"/>
    <property type="molecule type" value="Genomic_DNA"/>
</dbReference>